<dbReference type="SUPFAM" id="SSF53756">
    <property type="entry name" value="UDP-Glycosyltransferase/glycogen phosphorylase"/>
    <property type="match status" value="1"/>
</dbReference>
<evidence type="ECO:0000313" key="2">
    <source>
        <dbReference type="EMBL" id="SNR76101.1"/>
    </source>
</evidence>
<dbReference type="AlphaFoldDB" id="A0A238YZJ1"/>
<dbReference type="PANTHER" id="PTHR12526:SF630">
    <property type="entry name" value="GLYCOSYLTRANSFERASE"/>
    <property type="match status" value="1"/>
</dbReference>
<dbReference type="GO" id="GO:0016757">
    <property type="term" value="F:glycosyltransferase activity"/>
    <property type="evidence" value="ECO:0007669"/>
    <property type="project" value="InterPro"/>
</dbReference>
<reference evidence="2 3" key="1">
    <citation type="submission" date="2017-06" db="EMBL/GenBank/DDBJ databases">
        <authorList>
            <person name="Kim H.J."/>
            <person name="Triplett B.A."/>
        </authorList>
    </citation>
    <scope>NUCLEOTIDE SEQUENCE [LARGE SCALE GENOMIC DNA]</scope>
    <source>
        <strain evidence="2 3">DSM 29150</strain>
    </source>
</reference>
<dbReference type="Pfam" id="PF00534">
    <property type="entry name" value="Glycos_transf_1"/>
    <property type="match status" value="1"/>
</dbReference>
<organism evidence="2 3">
    <name type="scientific">Lutibacter agarilyticus</name>
    <dbReference type="NCBI Taxonomy" id="1109740"/>
    <lineage>
        <taxon>Bacteria</taxon>
        <taxon>Pseudomonadati</taxon>
        <taxon>Bacteroidota</taxon>
        <taxon>Flavobacteriia</taxon>
        <taxon>Flavobacteriales</taxon>
        <taxon>Flavobacteriaceae</taxon>
        <taxon>Lutibacter</taxon>
    </lineage>
</organism>
<dbReference type="PANTHER" id="PTHR12526">
    <property type="entry name" value="GLYCOSYLTRANSFERASE"/>
    <property type="match status" value="1"/>
</dbReference>
<sequence length="397" mass="46064">MEVKKNILFICWSINIEKGIGTFFWEQAVLLKDKYNVRLCVFNRNVIGRKEYYKKHHFGNNKITFSKEFTPNNIELITFQYRVVEKFSKSRNLELYNNFVTNSFSEFYSDIDIIHAQCVFNAGIEAFFIYNKFKIPYVITEHNQFSLRHKSLEEQNLIYKVLENSKEILVVSNDKSRQFIANGFFYSFKNVGNLVNSTLFNTNVSIKKSRVFRLITIGAYHPIKNQKFILDALKIVDKKITCKIIFTWIGFSGWGTDKKKNVEELISNYNLKNIIIELEPSLNRKQVSNKLKQADLFLFSSLSEGMPVSVLEALACGVPVCSTNFGGVDEIINSNNGLIVQIMDYESMANYTVKVINKEIEIDKGKISEEILRKFGESPFKERIMNIYSNLIDTNLN</sequence>
<accession>A0A238YZJ1</accession>
<dbReference type="Gene3D" id="3.40.50.2000">
    <property type="entry name" value="Glycogen Phosphorylase B"/>
    <property type="match status" value="2"/>
</dbReference>
<evidence type="ECO:0000313" key="3">
    <source>
        <dbReference type="Proteomes" id="UP000198384"/>
    </source>
</evidence>
<feature type="domain" description="Glycosyl transferase family 1" evidence="1">
    <location>
        <begin position="209"/>
        <end position="359"/>
    </location>
</feature>
<protein>
    <submittedName>
        <fullName evidence="2">Glycosyltransferase involved in cell wall bisynthesis</fullName>
    </submittedName>
</protein>
<keyword evidence="2" id="KW-0808">Transferase</keyword>
<gene>
    <name evidence="2" type="ORF">SAMN06265371_111105</name>
</gene>
<dbReference type="EMBL" id="FZNT01000011">
    <property type="protein sequence ID" value="SNR76101.1"/>
    <property type="molecule type" value="Genomic_DNA"/>
</dbReference>
<keyword evidence="3" id="KW-1185">Reference proteome</keyword>
<proteinExistence type="predicted"/>
<dbReference type="Proteomes" id="UP000198384">
    <property type="component" value="Unassembled WGS sequence"/>
</dbReference>
<dbReference type="InterPro" id="IPR001296">
    <property type="entry name" value="Glyco_trans_1"/>
</dbReference>
<dbReference type="OrthoDB" id="9795068at2"/>
<dbReference type="RefSeq" id="WP_141119737.1">
    <property type="nucleotide sequence ID" value="NZ_FZNT01000011.1"/>
</dbReference>
<name>A0A238YZJ1_9FLAO</name>
<evidence type="ECO:0000259" key="1">
    <source>
        <dbReference type="Pfam" id="PF00534"/>
    </source>
</evidence>